<evidence type="ECO:0000256" key="1">
    <source>
        <dbReference type="ARBA" id="ARBA00001286"/>
    </source>
</evidence>
<evidence type="ECO:0000256" key="7">
    <source>
        <dbReference type="SAM" id="MobiDB-lite"/>
    </source>
</evidence>
<organism evidence="10 11">
    <name type="scientific">Ferrovibrio xuzhouensis</name>
    <dbReference type="NCBI Taxonomy" id="1576914"/>
    <lineage>
        <taxon>Bacteria</taxon>
        <taxon>Pseudomonadati</taxon>
        <taxon>Pseudomonadota</taxon>
        <taxon>Alphaproteobacteria</taxon>
        <taxon>Rhodospirillales</taxon>
        <taxon>Rhodospirillaceae</taxon>
        <taxon>Ferrovibrio</taxon>
    </lineage>
</organism>
<comment type="caution">
    <text evidence="10">The sequence shown here is derived from an EMBL/GenBank/DDBJ whole genome shotgun (WGS) entry which is preliminary data.</text>
</comment>
<dbReference type="Proteomes" id="UP001595711">
    <property type="component" value="Unassembled WGS sequence"/>
</dbReference>
<keyword evidence="11" id="KW-1185">Reference proteome</keyword>
<proteinExistence type="predicted"/>
<reference evidence="11" key="1">
    <citation type="journal article" date="2019" name="Int. J. Syst. Evol. Microbiol.">
        <title>The Global Catalogue of Microorganisms (GCM) 10K type strain sequencing project: providing services to taxonomists for standard genome sequencing and annotation.</title>
        <authorList>
            <consortium name="The Broad Institute Genomics Platform"/>
            <consortium name="The Broad Institute Genome Sequencing Center for Infectious Disease"/>
            <person name="Wu L."/>
            <person name="Ma J."/>
        </authorList>
    </citation>
    <scope>NUCLEOTIDE SEQUENCE [LARGE SCALE GENOMIC DNA]</scope>
    <source>
        <strain evidence="11">KCTC 42182</strain>
    </source>
</reference>
<evidence type="ECO:0000259" key="9">
    <source>
        <dbReference type="Pfam" id="PF02870"/>
    </source>
</evidence>
<keyword evidence="4" id="KW-0227">DNA damage</keyword>
<dbReference type="NCBIfam" id="TIGR00589">
    <property type="entry name" value="ogt"/>
    <property type="match status" value="1"/>
</dbReference>
<dbReference type="EC" id="2.1.1.63" evidence="10"/>
<comment type="catalytic activity">
    <reaction evidence="1">
        <text>a 4-O-methyl-thymidine in DNA + L-cysteinyl-[protein] = a thymidine in DNA + S-methyl-L-cysteinyl-[protein]</text>
        <dbReference type="Rhea" id="RHEA:53428"/>
        <dbReference type="Rhea" id="RHEA-COMP:10131"/>
        <dbReference type="Rhea" id="RHEA-COMP:10132"/>
        <dbReference type="Rhea" id="RHEA-COMP:13555"/>
        <dbReference type="Rhea" id="RHEA-COMP:13556"/>
        <dbReference type="ChEBI" id="CHEBI:29950"/>
        <dbReference type="ChEBI" id="CHEBI:82612"/>
        <dbReference type="ChEBI" id="CHEBI:137386"/>
        <dbReference type="ChEBI" id="CHEBI:137387"/>
        <dbReference type="EC" id="2.1.1.63"/>
    </reaction>
</comment>
<dbReference type="CDD" id="cd06445">
    <property type="entry name" value="ATase"/>
    <property type="match status" value="1"/>
</dbReference>
<dbReference type="Pfam" id="PF02870">
    <property type="entry name" value="Methyltransf_1N"/>
    <property type="match status" value="1"/>
</dbReference>
<dbReference type="SUPFAM" id="SSF53155">
    <property type="entry name" value="Methylated DNA-protein cysteine methyltransferase domain"/>
    <property type="match status" value="1"/>
</dbReference>
<evidence type="ECO:0000256" key="2">
    <source>
        <dbReference type="ARBA" id="ARBA00022603"/>
    </source>
</evidence>
<dbReference type="InterPro" id="IPR008332">
    <property type="entry name" value="MethylG_MeTrfase_N"/>
</dbReference>
<dbReference type="PANTHER" id="PTHR10815">
    <property type="entry name" value="METHYLATED-DNA--PROTEIN-CYSTEINE METHYLTRANSFERASE"/>
    <property type="match status" value="1"/>
</dbReference>
<keyword evidence="2 10" id="KW-0489">Methyltransferase</keyword>
<dbReference type="InterPro" id="IPR001497">
    <property type="entry name" value="MethylDNA_cys_MeTrfase_AS"/>
</dbReference>
<feature type="domain" description="Methylated-DNA-[protein]-cysteine S-methyltransferase DNA binding" evidence="8">
    <location>
        <begin position="77"/>
        <end position="168"/>
    </location>
</feature>
<keyword evidence="3 10" id="KW-0808">Transferase</keyword>
<dbReference type="GO" id="GO:0003908">
    <property type="term" value="F:methylated-DNA-[protein]-cysteine S-methyltransferase activity"/>
    <property type="evidence" value="ECO:0007669"/>
    <property type="project" value="UniProtKB-EC"/>
</dbReference>
<dbReference type="Gene3D" id="1.10.10.10">
    <property type="entry name" value="Winged helix-like DNA-binding domain superfamily/Winged helix DNA-binding domain"/>
    <property type="match status" value="1"/>
</dbReference>
<accession>A0ABV7VG65</accession>
<evidence type="ECO:0000256" key="5">
    <source>
        <dbReference type="ARBA" id="ARBA00023204"/>
    </source>
</evidence>
<dbReference type="GO" id="GO:0032259">
    <property type="term" value="P:methylation"/>
    <property type="evidence" value="ECO:0007669"/>
    <property type="project" value="UniProtKB-KW"/>
</dbReference>
<dbReference type="InterPro" id="IPR036631">
    <property type="entry name" value="MGMT_N_sf"/>
</dbReference>
<evidence type="ECO:0000259" key="8">
    <source>
        <dbReference type="Pfam" id="PF01035"/>
    </source>
</evidence>
<dbReference type="EMBL" id="JBHRYJ010000001">
    <property type="protein sequence ID" value="MFC3675178.1"/>
    <property type="molecule type" value="Genomic_DNA"/>
</dbReference>
<dbReference type="PROSITE" id="PS00374">
    <property type="entry name" value="MGMT"/>
    <property type="match status" value="1"/>
</dbReference>
<sequence>MPAEVAVASHISLDSPLGPLTIRAAGGAVIALDWGRQTEAPGSEQALLAEAARQLAAYFAEGHFRFDLPLHPRGSVFQRAVWDFMLAIPAGETRTYGDCATALAAGGIVEAPAGSASAAQAVGGACGANPIPVIIPCHRILAAGGRTGGYSGRGGVVTKRWLLEHEGAWQPERQGDLFGSSATDRPAAVANR</sequence>
<feature type="domain" description="Methylguanine DNA methyltransferase ribonuclease-like" evidence="9">
    <location>
        <begin position="13"/>
        <end position="71"/>
    </location>
</feature>
<dbReference type="PANTHER" id="PTHR10815:SF13">
    <property type="entry name" value="METHYLATED-DNA--PROTEIN-CYSTEINE METHYLTRANSFERASE"/>
    <property type="match status" value="1"/>
</dbReference>
<dbReference type="InterPro" id="IPR014048">
    <property type="entry name" value="MethylDNA_cys_MeTrfase_DNA-bd"/>
</dbReference>
<comment type="catalytic activity">
    <reaction evidence="6">
        <text>a 6-O-methyl-2'-deoxyguanosine in DNA + L-cysteinyl-[protein] = S-methyl-L-cysteinyl-[protein] + a 2'-deoxyguanosine in DNA</text>
        <dbReference type="Rhea" id="RHEA:24000"/>
        <dbReference type="Rhea" id="RHEA-COMP:10131"/>
        <dbReference type="Rhea" id="RHEA-COMP:10132"/>
        <dbReference type="Rhea" id="RHEA-COMP:11367"/>
        <dbReference type="Rhea" id="RHEA-COMP:11368"/>
        <dbReference type="ChEBI" id="CHEBI:29950"/>
        <dbReference type="ChEBI" id="CHEBI:82612"/>
        <dbReference type="ChEBI" id="CHEBI:85445"/>
        <dbReference type="ChEBI" id="CHEBI:85448"/>
        <dbReference type="EC" id="2.1.1.63"/>
    </reaction>
</comment>
<gene>
    <name evidence="10" type="ORF">ACFOOQ_06470</name>
</gene>
<name>A0ABV7VG65_9PROT</name>
<feature type="region of interest" description="Disordered" evidence="7">
    <location>
        <begin position="173"/>
        <end position="192"/>
    </location>
</feature>
<evidence type="ECO:0000313" key="10">
    <source>
        <dbReference type="EMBL" id="MFC3675178.1"/>
    </source>
</evidence>
<dbReference type="Gene3D" id="3.30.160.70">
    <property type="entry name" value="Methylated DNA-protein cysteine methyltransferase domain"/>
    <property type="match status" value="1"/>
</dbReference>
<evidence type="ECO:0000313" key="11">
    <source>
        <dbReference type="Proteomes" id="UP001595711"/>
    </source>
</evidence>
<protein>
    <submittedName>
        <fullName evidence="10">Methylated-DNA--[protein]-cysteine S-methyltransferase</fullName>
        <ecNumber evidence="10">2.1.1.63</ecNumber>
    </submittedName>
</protein>
<dbReference type="InterPro" id="IPR036388">
    <property type="entry name" value="WH-like_DNA-bd_sf"/>
</dbReference>
<dbReference type="Pfam" id="PF01035">
    <property type="entry name" value="DNA_binding_1"/>
    <property type="match status" value="1"/>
</dbReference>
<evidence type="ECO:0000256" key="4">
    <source>
        <dbReference type="ARBA" id="ARBA00022763"/>
    </source>
</evidence>
<evidence type="ECO:0000256" key="6">
    <source>
        <dbReference type="ARBA" id="ARBA00049348"/>
    </source>
</evidence>
<evidence type="ECO:0000256" key="3">
    <source>
        <dbReference type="ARBA" id="ARBA00022679"/>
    </source>
</evidence>
<keyword evidence="5" id="KW-0234">DNA repair</keyword>
<dbReference type="RefSeq" id="WP_379723253.1">
    <property type="nucleotide sequence ID" value="NZ_JBHRYJ010000001.1"/>
</dbReference>
<dbReference type="InterPro" id="IPR036217">
    <property type="entry name" value="MethylDNA_cys_MeTrfase_DNAb"/>
</dbReference>
<dbReference type="SUPFAM" id="SSF46767">
    <property type="entry name" value="Methylated DNA-protein cysteine methyltransferase, C-terminal domain"/>
    <property type="match status" value="1"/>
</dbReference>